<name>A0A4S2CDD1_ENTHR</name>
<evidence type="ECO:0000313" key="2">
    <source>
        <dbReference type="EMBL" id="VTQ61004.1"/>
    </source>
</evidence>
<dbReference type="RefSeq" id="WP_010738280.1">
    <property type="nucleotide sequence ID" value="NZ_AP027299.1"/>
</dbReference>
<sequence>MGLSQWLRKNFSNNQDKEVNEMLLKLNKKIHEPKDFCPATTALIRLYALEKKAEEVNSGETSYESHTEAFHKEIQVHSQEKIYLTDYLNIWLQINEAKLQEYKLDTMFEKGNLKEIKEELAKNIKIKSEILSRCLGGEITNYRLNQQAYQEMFGRINPKGCQRNKVVIDFQVTKKITDFSLNKGRDQMESRTNQKTQTNGCQTMESITDKIKEPSLIETKAQSSETKVQENLGRE</sequence>
<accession>A0A4S2CDD1</accession>
<gene>
    <name evidence="2" type="ORF">NCTC12204_00722</name>
</gene>
<feature type="region of interest" description="Disordered" evidence="1">
    <location>
        <begin position="183"/>
        <end position="202"/>
    </location>
</feature>
<protein>
    <submittedName>
        <fullName evidence="2">Uncharacterized protein</fullName>
    </submittedName>
</protein>
<dbReference type="GeneID" id="56788162"/>
<organism evidence="2 3">
    <name type="scientific">Enterococcus hirae</name>
    <dbReference type="NCBI Taxonomy" id="1354"/>
    <lineage>
        <taxon>Bacteria</taxon>
        <taxon>Bacillati</taxon>
        <taxon>Bacillota</taxon>
        <taxon>Bacilli</taxon>
        <taxon>Lactobacillales</taxon>
        <taxon>Enterococcaceae</taxon>
        <taxon>Enterococcus</taxon>
    </lineage>
</organism>
<evidence type="ECO:0000256" key="1">
    <source>
        <dbReference type="SAM" id="MobiDB-lite"/>
    </source>
</evidence>
<dbReference type="AlphaFoldDB" id="A0A4S2CDD1"/>
<comment type="caution">
    <text evidence="2">The sequence shown here is derived from an EMBL/GenBank/DDBJ whole genome shotgun (WGS) entry which is preliminary data.</text>
</comment>
<feature type="region of interest" description="Disordered" evidence="1">
    <location>
        <begin position="213"/>
        <end position="235"/>
    </location>
</feature>
<feature type="compositionally biased region" description="Polar residues" evidence="1">
    <location>
        <begin position="190"/>
        <end position="202"/>
    </location>
</feature>
<dbReference type="EMBL" id="CABEEP010000001">
    <property type="protein sequence ID" value="VTQ61004.1"/>
    <property type="molecule type" value="Genomic_DNA"/>
</dbReference>
<proteinExistence type="predicted"/>
<dbReference type="Proteomes" id="UP000352698">
    <property type="component" value="Unassembled WGS sequence"/>
</dbReference>
<reference evidence="2 3" key="1">
    <citation type="submission" date="2019-05" db="EMBL/GenBank/DDBJ databases">
        <authorList>
            <consortium name="Pathogen Informatics"/>
        </authorList>
    </citation>
    <scope>NUCLEOTIDE SEQUENCE [LARGE SCALE GENOMIC DNA]</scope>
    <source>
        <strain evidence="2 3">NCTC12204</strain>
    </source>
</reference>
<evidence type="ECO:0000313" key="3">
    <source>
        <dbReference type="Proteomes" id="UP000352698"/>
    </source>
</evidence>